<comment type="caution">
    <text evidence="2">The sequence shown here is derived from an EMBL/GenBank/DDBJ whole genome shotgun (WGS) entry which is preliminary data.</text>
</comment>
<dbReference type="Proteomes" id="UP000176648">
    <property type="component" value="Unassembled WGS sequence"/>
</dbReference>
<dbReference type="InterPro" id="IPR037883">
    <property type="entry name" value="Knr4/Smi1-like_sf"/>
</dbReference>
<dbReference type="SMART" id="SM00860">
    <property type="entry name" value="SMI1_KNR4"/>
    <property type="match status" value="1"/>
</dbReference>
<protein>
    <recommendedName>
        <fullName evidence="1">Knr4/Smi1-like domain-containing protein</fullName>
    </recommendedName>
</protein>
<dbReference type="EMBL" id="MHKU01000040">
    <property type="protein sequence ID" value="OGY96221.1"/>
    <property type="molecule type" value="Genomic_DNA"/>
</dbReference>
<evidence type="ECO:0000259" key="1">
    <source>
        <dbReference type="SMART" id="SM00860"/>
    </source>
</evidence>
<name>A0A1G2C538_9BACT</name>
<organism evidence="2 3">
    <name type="scientific">Candidatus Liptonbacteria bacterium GWB1_49_6</name>
    <dbReference type="NCBI Taxonomy" id="1798644"/>
    <lineage>
        <taxon>Bacteria</taxon>
        <taxon>Candidatus Liptoniibacteriota</taxon>
    </lineage>
</organism>
<dbReference type="InterPro" id="IPR018958">
    <property type="entry name" value="Knr4/Smi1-like_dom"/>
</dbReference>
<accession>A0A1G2C538</accession>
<evidence type="ECO:0000313" key="3">
    <source>
        <dbReference type="Proteomes" id="UP000176648"/>
    </source>
</evidence>
<dbReference type="AlphaFoldDB" id="A0A1G2C538"/>
<gene>
    <name evidence="2" type="ORF">A2122_01740</name>
</gene>
<proteinExistence type="predicted"/>
<dbReference type="Gene3D" id="3.40.1580.10">
    <property type="entry name" value="SMI1/KNR4-like"/>
    <property type="match status" value="1"/>
</dbReference>
<sequence>MLKKTTSQKVSTFLNGIDEARLIKALDACVAHLARLGCPVVSLLQPGLTAAEVARFEATLPFQLTEELRAVYRWRNGTRAQEGDILESLWFYPGFYLVSLERACEIFKERKDAPQWRKGWFPLFEDGAGDFFVVPCKKKAANRAPVIGFIHGEPEQLVEYLDVTSMIETLADCYAQGAFFVNADGFLDMDDDAHQRIARQHNPGVTEWQS</sequence>
<evidence type="ECO:0000313" key="2">
    <source>
        <dbReference type="EMBL" id="OGY96221.1"/>
    </source>
</evidence>
<feature type="domain" description="Knr4/Smi1-like" evidence="1">
    <location>
        <begin position="47"/>
        <end position="163"/>
    </location>
</feature>
<dbReference type="SUPFAM" id="SSF160631">
    <property type="entry name" value="SMI1/KNR4-like"/>
    <property type="match status" value="1"/>
</dbReference>
<reference evidence="2 3" key="1">
    <citation type="journal article" date="2016" name="Nat. Commun.">
        <title>Thousands of microbial genomes shed light on interconnected biogeochemical processes in an aquifer system.</title>
        <authorList>
            <person name="Anantharaman K."/>
            <person name="Brown C.T."/>
            <person name="Hug L.A."/>
            <person name="Sharon I."/>
            <person name="Castelle C.J."/>
            <person name="Probst A.J."/>
            <person name="Thomas B.C."/>
            <person name="Singh A."/>
            <person name="Wilkins M.J."/>
            <person name="Karaoz U."/>
            <person name="Brodie E.L."/>
            <person name="Williams K.H."/>
            <person name="Hubbard S.S."/>
            <person name="Banfield J.F."/>
        </authorList>
    </citation>
    <scope>NUCLEOTIDE SEQUENCE [LARGE SCALE GENOMIC DNA]</scope>
</reference>
<dbReference type="Pfam" id="PF09346">
    <property type="entry name" value="SMI1_KNR4"/>
    <property type="match status" value="1"/>
</dbReference>
<dbReference type="STRING" id="1798644.A2122_01740"/>